<comment type="caution">
    <text evidence="1">The sequence shown here is derived from an EMBL/GenBank/DDBJ whole genome shotgun (WGS) entry which is preliminary data.</text>
</comment>
<dbReference type="EMBL" id="SZPX01000002">
    <property type="protein sequence ID" value="TKI70246.1"/>
    <property type="molecule type" value="Genomic_DNA"/>
</dbReference>
<dbReference type="OrthoDB" id="5334607at2"/>
<name>A0A4U2Z782_9BACT</name>
<dbReference type="PROSITE" id="PS51257">
    <property type="entry name" value="PROKAR_LIPOPROTEIN"/>
    <property type="match status" value="1"/>
</dbReference>
<protein>
    <recommendedName>
        <fullName evidence="3">DUF4136 domain-containing protein</fullName>
    </recommendedName>
</protein>
<dbReference type="RefSeq" id="WP_137012101.1">
    <property type="nucleotide sequence ID" value="NZ_SZPX01000002.1"/>
</dbReference>
<evidence type="ECO:0008006" key="3">
    <source>
        <dbReference type="Google" id="ProtNLM"/>
    </source>
</evidence>
<dbReference type="AlphaFoldDB" id="A0A4U2Z782"/>
<evidence type="ECO:0000313" key="1">
    <source>
        <dbReference type="EMBL" id="TKI70246.1"/>
    </source>
</evidence>
<keyword evidence="2" id="KW-1185">Reference proteome</keyword>
<reference evidence="1 2" key="1">
    <citation type="submission" date="2019-04" db="EMBL/GenBank/DDBJ databases">
        <title>Sulfurimonas crateris sp. nov. a facultative anaerobic sulfur-oxidizing chemolithautotrophic bacterium isolated from a terrestrial mud vulcano.</title>
        <authorList>
            <person name="Ratnikova N.M."/>
            <person name="Slobodkin A.I."/>
            <person name="Merkel A.Y."/>
            <person name="Novikov A."/>
            <person name="Bonch-Osmolovskaya E.A."/>
            <person name="Slobodkina G.B."/>
        </authorList>
    </citation>
    <scope>NUCLEOTIDE SEQUENCE [LARGE SCALE GENOMIC DNA]</scope>
    <source>
        <strain evidence="1 2">SN118</strain>
    </source>
</reference>
<evidence type="ECO:0000313" key="2">
    <source>
        <dbReference type="Proteomes" id="UP000309561"/>
    </source>
</evidence>
<proteinExistence type="predicted"/>
<accession>A0A4U2Z782</accession>
<sequence length="139" mass="16057">MKNTILVLLLFLFAGCDGKIYKNIYDKSKIGVTIPSIEVVANDERSLVISQNIMEKKGFIVGKSDYMLRVEYRDYTLSCTNPLSKTSSDYTYEGLLVLELFYNGNKVYSIYRDIKKDVSEKHYLTLIEIMLEDLELKRG</sequence>
<organism evidence="1 2">
    <name type="scientific">Sulfurimonas crateris</name>
    <dbReference type="NCBI Taxonomy" id="2574727"/>
    <lineage>
        <taxon>Bacteria</taxon>
        <taxon>Pseudomonadati</taxon>
        <taxon>Campylobacterota</taxon>
        <taxon>Epsilonproteobacteria</taxon>
        <taxon>Campylobacterales</taxon>
        <taxon>Sulfurimonadaceae</taxon>
        <taxon>Sulfurimonas</taxon>
    </lineage>
</organism>
<dbReference type="Proteomes" id="UP000309561">
    <property type="component" value="Unassembled WGS sequence"/>
</dbReference>
<gene>
    <name evidence="1" type="ORF">FCU45_02865</name>
</gene>